<dbReference type="eggNOG" id="ENOG5031XYB">
    <property type="taxonomic scope" value="Bacteria"/>
</dbReference>
<name>B8CHF1_SHEPW</name>
<accession>B8CHF1</accession>
<dbReference type="STRING" id="225849.swp_0237"/>
<dbReference type="RefSeq" id="WP_020910460.1">
    <property type="nucleotide sequence ID" value="NC_011566.1"/>
</dbReference>
<feature type="transmembrane region" description="Helical" evidence="1">
    <location>
        <begin position="228"/>
        <end position="250"/>
    </location>
</feature>
<dbReference type="AlphaFoldDB" id="B8CHF1"/>
<evidence type="ECO:0000313" key="3">
    <source>
        <dbReference type="Proteomes" id="UP000000753"/>
    </source>
</evidence>
<dbReference type="OrthoDB" id="366465at2"/>
<dbReference type="EMBL" id="CP000472">
    <property type="protein sequence ID" value="ACJ27078.1"/>
    <property type="molecule type" value="Genomic_DNA"/>
</dbReference>
<dbReference type="Proteomes" id="UP000000753">
    <property type="component" value="Chromosome"/>
</dbReference>
<proteinExistence type="predicted"/>
<evidence type="ECO:0000313" key="2">
    <source>
        <dbReference type="EMBL" id="ACJ27078.1"/>
    </source>
</evidence>
<reference evidence="2 3" key="1">
    <citation type="journal article" date="2008" name="PLoS ONE">
        <title>Environmental adaptation: genomic analysis of the piezotolerant and psychrotolerant deep-sea iron reducing bacterium Shewanella piezotolerans WP3.</title>
        <authorList>
            <person name="Wang F."/>
            <person name="Wang J."/>
            <person name="Jian H."/>
            <person name="Zhang B."/>
            <person name="Li S."/>
            <person name="Wang F."/>
            <person name="Zeng X."/>
            <person name="Gao L."/>
            <person name="Bartlett D.H."/>
            <person name="Yu J."/>
            <person name="Hu S."/>
            <person name="Xiao X."/>
        </authorList>
    </citation>
    <scope>NUCLEOTIDE SEQUENCE [LARGE SCALE GENOMIC DNA]</scope>
    <source>
        <strain evidence="3">WP3 / JCM 13877</strain>
    </source>
</reference>
<keyword evidence="1" id="KW-0812">Transmembrane</keyword>
<protein>
    <submittedName>
        <fullName evidence="2">Uncharacterized protein</fullName>
    </submittedName>
</protein>
<dbReference type="KEGG" id="swp:swp_0237"/>
<gene>
    <name evidence="2" type="ordered locus">swp_0237</name>
</gene>
<keyword evidence="1" id="KW-1133">Transmembrane helix</keyword>
<keyword evidence="3" id="KW-1185">Reference proteome</keyword>
<feature type="transmembrane region" description="Helical" evidence="1">
    <location>
        <begin position="256"/>
        <end position="273"/>
    </location>
</feature>
<evidence type="ECO:0000256" key="1">
    <source>
        <dbReference type="SAM" id="Phobius"/>
    </source>
</evidence>
<dbReference type="HOGENOM" id="CLU_042032_0_0_6"/>
<keyword evidence="1" id="KW-0472">Membrane</keyword>
<sequence length="445" mass="51679">MTVSLFQADQYHLNVKADFSPHLKHAQLKVHFFLPTQLAENSDIINPTSFYQNLLQKQILKSTTTPSITALQQALLILKQTAYAKAADNISRYRKALSHFVTDIRIILLDADITTLQRLDDCIESFCSIHDNEASLTESRLYRLALHQIIYYFYQSLLRQARKLRPHPTANINQLIHKTELFASNNNLKLHDASEEGRERLLNKLHIARKVINSPYKVKRKKLRNGELAEQFIFGVAAAFAMAFATGVAFATQRAFGNFSTPFFFSLVLSYIFKDRIKELGRNYLMEKFSSRYFQHQSRFYQGNNLQEIATTKESFYKQKRNKLPPKIQSILKRLSAQEPADAPAHWVYQRSYRFSRAKQQNGNEKFIDELTLNLSKTLRSLPKILSNHSYYAEHKIRTETVHKVHTIQLLVSITTDDKTDYLQYRIVTSRKGIHGVYKININNI</sequence>
<organism evidence="2 3">
    <name type="scientific">Shewanella piezotolerans (strain WP3 / JCM 13877)</name>
    <dbReference type="NCBI Taxonomy" id="225849"/>
    <lineage>
        <taxon>Bacteria</taxon>
        <taxon>Pseudomonadati</taxon>
        <taxon>Pseudomonadota</taxon>
        <taxon>Gammaproteobacteria</taxon>
        <taxon>Alteromonadales</taxon>
        <taxon>Shewanellaceae</taxon>
        <taxon>Shewanella</taxon>
    </lineage>
</organism>